<dbReference type="Gene3D" id="2.60.40.60">
    <property type="entry name" value="Cadherins"/>
    <property type="match status" value="1"/>
</dbReference>
<dbReference type="GO" id="GO:0016020">
    <property type="term" value="C:membrane"/>
    <property type="evidence" value="ECO:0007669"/>
    <property type="project" value="InterPro"/>
</dbReference>
<evidence type="ECO:0000256" key="1">
    <source>
        <dbReference type="ARBA" id="ARBA00022729"/>
    </source>
</evidence>
<dbReference type="AlphaFoldDB" id="A0A023C0K3"/>
<proteinExistence type="predicted"/>
<dbReference type="InterPro" id="IPR013783">
    <property type="entry name" value="Ig-like_fold"/>
</dbReference>
<dbReference type="Proteomes" id="UP000023541">
    <property type="component" value="Unassembled WGS sequence"/>
</dbReference>
<dbReference type="Gene3D" id="2.60.40.10">
    <property type="entry name" value="Immunoglobulins"/>
    <property type="match status" value="3"/>
</dbReference>
<evidence type="ECO:0000313" key="4">
    <source>
        <dbReference type="Proteomes" id="UP000023541"/>
    </source>
</evidence>
<accession>A0A023C0K3</accession>
<name>A0A023C0K3_9FLAO</name>
<dbReference type="CDD" id="cd00603">
    <property type="entry name" value="IPT_PCSR"/>
    <property type="match status" value="2"/>
</dbReference>
<dbReference type="InterPro" id="IPR052387">
    <property type="entry name" value="Fibrocystin"/>
</dbReference>
<dbReference type="GO" id="GO:0005509">
    <property type="term" value="F:calcium ion binding"/>
    <property type="evidence" value="ECO:0007669"/>
    <property type="project" value="InterPro"/>
</dbReference>
<keyword evidence="1" id="KW-0732">Signal</keyword>
<dbReference type="SUPFAM" id="SSF81296">
    <property type="entry name" value="E set domains"/>
    <property type="match status" value="3"/>
</dbReference>
<dbReference type="eggNOG" id="COG5184">
    <property type="taxonomic scope" value="Bacteria"/>
</dbReference>
<evidence type="ECO:0000259" key="2">
    <source>
        <dbReference type="SMART" id="SM00429"/>
    </source>
</evidence>
<comment type="caution">
    <text evidence="3">The sequence shown here is derived from an EMBL/GenBank/DDBJ whole genome shotgun (WGS) entry which is preliminary data.</text>
</comment>
<dbReference type="GO" id="GO:0004553">
    <property type="term" value="F:hydrolase activity, hydrolyzing O-glycosyl compounds"/>
    <property type="evidence" value="ECO:0007669"/>
    <property type="project" value="UniProtKB-ARBA"/>
</dbReference>
<feature type="domain" description="IPT/TIG" evidence="2">
    <location>
        <begin position="105"/>
        <end position="186"/>
    </location>
</feature>
<dbReference type="InterPro" id="IPR014756">
    <property type="entry name" value="Ig_E-set"/>
</dbReference>
<dbReference type="SMART" id="SM00429">
    <property type="entry name" value="IPT"/>
    <property type="match status" value="3"/>
</dbReference>
<dbReference type="GO" id="GO:0005975">
    <property type="term" value="P:carbohydrate metabolic process"/>
    <property type="evidence" value="ECO:0007669"/>
    <property type="project" value="UniProtKB-ARBA"/>
</dbReference>
<dbReference type="SUPFAM" id="SSF49899">
    <property type="entry name" value="Concanavalin A-like lectins/glucanases"/>
    <property type="match status" value="1"/>
</dbReference>
<dbReference type="SUPFAM" id="SSF49313">
    <property type="entry name" value="Cadherin-like"/>
    <property type="match status" value="1"/>
</dbReference>
<dbReference type="InterPro" id="IPR002909">
    <property type="entry name" value="IPT_dom"/>
</dbReference>
<dbReference type="STRING" id="1317122.ATO12_03445"/>
<dbReference type="Gene3D" id="2.60.120.200">
    <property type="match status" value="1"/>
</dbReference>
<gene>
    <name evidence="3" type="ORF">ATO12_03445</name>
</gene>
<dbReference type="PANTHER" id="PTHR46769">
    <property type="entry name" value="POLYCYSTIC KIDNEY AND HEPATIC DISEASE 1 (AUTOSOMAL RECESSIVE)-LIKE 1"/>
    <property type="match status" value="1"/>
</dbReference>
<feature type="domain" description="IPT/TIG" evidence="2">
    <location>
        <begin position="22"/>
        <end position="103"/>
    </location>
</feature>
<sequence>MTVFSIICVLSCKSDDDDVILPPKISNFTPALAKVGEEVTIAGSGFSTIVTNNKVNFNGVAATVNKATATSLSVTVPEGATTGKIAVKVGELEATTATDFTVVLPPTATSFSPKEGIIGTEVIITGTNFSTVTTGNEVKFNGIAATVSAATSNSLTVTVPEGATTGKIVIKVDGQEVMSTTDFIVIFPPTISSFSPEVGAKDTEVIITGTNFSTTAADNEVKFNETIATVSAATATSLTVNVPAGATTGKISVKVNDQIGVSSTNFRVEQVVTTQDFITAIDENPTANQNLGTVSATTTDGTIAYALSSQTPSGALAIDASTGVLTVADANLFDYERNTTVTATYTASVGQSTSQSTITINLNDLKIDSTGLIAEYRLDGNVQDATTHGNHGSEEGTLTSITDRHGITNGAYQFGMGGFNGGHFTIPNILTGSNLSFTVSMWVNRSGTSFGTLLGKNNSTTTPLYNLSIKGGVFGQNTLEAKYQESISSSAVSTNTNTNGGVINKDIWTHVALTVENGSVIKIYINGQHIEESSSNTSSINPNTPNYEIIAIGSMDKGNGERFFGAMDDILFFNKVLTDSEIAALAADNF</sequence>
<dbReference type="Pfam" id="PF13385">
    <property type="entry name" value="Laminin_G_3"/>
    <property type="match status" value="1"/>
</dbReference>
<dbReference type="EMBL" id="AQRA01000001">
    <property type="protein sequence ID" value="EZH75857.1"/>
    <property type="molecule type" value="Genomic_DNA"/>
</dbReference>
<feature type="domain" description="IPT/TIG" evidence="2">
    <location>
        <begin position="188"/>
        <end position="280"/>
    </location>
</feature>
<dbReference type="InterPro" id="IPR013320">
    <property type="entry name" value="ConA-like_dom_sf"/>
</dbReference>
<dbReference type="CDD" id="cd11304">
    <property type="entry name" value="Cadherin_repeat"/>
    <property type="match status" value="1"/>
</dbReference>
<protein>
    <recommendedName>
        <fullName evidence="2">IPT/TIG domain-containing protein</fullName>
    </recommendedName>
</protein>
<reference evidence="3 4" key="1">
    <citation type="submission" date="2014-04" db="EMBL/GenBank/DDBJ databases">
        <title>Aquimarina sp. 22II-S11-z7 Genome Sequencing.</title>
        <authorList>
            <person name="Lai Q."/>
        </authorList>
    </citation>
    <scope>NUCLEOTIDE SEQUENCE [LARGE SCALE GENOMIC DNA]</scope>
    <source>
        <strain evidence="3 4">22II-S11-z7</strain>
    </source>
</reference>
<evidence type="ECO:0000313" key="3">
    <source>
        <dbReference type="EMBL" id="EZH75857.1"/>
    </source>
</evidence>
<dbReference type="PANTHER" id="PTHR46769:SF2">
    <property type="entry name" value="FIBROCYSTIN-L ISOFORM 2 PRECURSOR-RELATED"/>
    <property type="match status" value="1"/>
</dbReference>
<keyword evidence="4" id="KW-1185">Reference proteome</keyword>
<organism evidence="3 4">
    <name type="scientific">Aquimarina atlantica</name>
    <dbReference type="NCBI Taxonomy" id="1317122"/>
    <lineage>
        <taxon>Bacteria</taxon>
        <taxon>Pseudomonadati</taxon>
        <taxon>Bacteroidota</taxon>
        <taxon>Flavobacteriia</taxon>
        <taxon>Flavobacteriales</taxon>
        <taxon>Flavobacteriaceae</taxon>
        <taxon>Aquimarina</taxon>
    </lineage>
</organism>
<dbReference type="Pfam" id="PF01833">
    <property type="entry name" value="TIG"/>
    <property type="match status" value="3"/>
</dbReference>
<dbReference type="eggNOG" id="COG0028">
    <property type="taxonomic scope" value="Bacteria"/>
</dbReference>
<dbReference type="InterPro" id="IPR015919">
    <property type="entry name" value="Cadherin-like_sf"/>
</dbReference>